<dbReference type="PANTHER" id="PTHR21621">
    <property type="entry name" value="RIBOSOMAL PROTEIN S6 MODIFICATION PROTEIN"/>
    <property type="match status" value="1"/>
</dbReference>
<keyword evidence="2" id="KW-0378">Hydrolase</keyword>
<dbReference type="InterPro" id="IPR017968">
    <property type="entry name" value="Acylphosphatase_CS"/>
</dbReference>
<dbReference type="AlphaFoldDB" id="V8QZ96"/>
<dbReference type="STRING" id="1424334.W822_04195"/>
<dbReference type="InterPro" id="IPR013651">
    <property type="entry name" value="ATP-grasp_RimK-type"/>
</dbReference>
<dbReference type="GO" id="GO:0018169">
    <property type="term" value="F:ribosomal S6-glutamic acid ligase activity"/>
    <property type="evidence" value="ECO:0007669"/>
    <property type="project" value="TreeGrafter"/>
</dbReference>
<dbReference type="PROSITE" id="PS50975">
    <property type="entry name" value="ATP_GRASP"/>
    <property type="match status" value="1"/>
</dbReference>
<name>V8QZ96_9BURK</name>
<comment type="catalytic activity">
    <reaction evidence="2">
        <text>an acyl phosphate + H2O = a carboxylate + phosphate + H(+)</text>
        <dbReference type="Rhea" id="RHEA:14965"/>
        <dbReference type="ChEBI" id="CHEBI:15377"/>
        <dbReference type="ChEBI" id="CHEBI:15378"/>
        <dbReference type="ChEBI" id="CHEBI:29067"/>
        <dbReference type="ChEBI" id="CHEBI:43474"/>
        <dbReference type="ChEBI" id="CHEBI:59918"/>
        <dbReference type="EC" id="3.6.1.7"/>
    </reaction>
</comment>
<protein>
    <recommendedName>
        <fullName evidence="2">acylphosphatase</fullName>
        <ecNumber evidence="2">3.6.1.7</ecNumber>
    </recommendedName>
</protein>
<comment type="similarity">
    <text evidence="3">Belongs to the acylphosphatase family.</text>
</comment>
<dbReference type="SUPFAM" id="SSF56059">
    <property type="entry name" value="Glutathione synthetase ATP-binding domain-like"/>
    <property type="match status" value="1"/>
</dbReference>
<dbReference type="GO" id="GO:0005524">
    <property type="term" value="F:ATP binding"/>
    <property type="evidence" value="ECO:0007669"/>
    <property type="project" value="UniProtKB-UniRule"/>
</dbReference>
<dbReference type="eggNOG" id="COG0189">
    <property type="taxonomic scope" value="Bacteria"/>
</dbReference>
<evidence type="ECO:0000259" key="4">
    <source>
        <dbReference type="PROSITE" id="PS50975"/>
    </source>
</evidence>
<proteinExistence type="inferred from homology"/>
<feature type="active site" evidence="2">
    <location>
        <position position="711"/>
    </location>
</feature>
<evidence type="ECO:0000256" key="3">
    <source>
        <dbReference type="RuleBase" id="RU004168"/>
    </source>
</evidence>
<accession>V8QZ96</accession>
<feature type="domain" description="ATP-grasp" evidence="4">
    <location>
        <begin position="414"/>
        <end position="669"/>
    </location>
</feature>
<dbReference type="InterPro" id="IPR013815">
    <property type="entry name" value="ATP_grasp_subdomain_1"/>
</dbReference>
<dbReference type="Gene3D" id="3.30.1490.20">
    <property type="entry name" value="ATP-grasp fold, A domain"/>
    <property type="match status" value="1"/>
</dbReference>
<feature type="active site" evidence="2">
    <location>
        <position position="693"/>
    </location>
</feature>
<organism evidence="6 7">
    <name type="scientific">Advenella kashmirensis W13003</name>
    <dbReference type="NCBI Taxonomy" id="1424334"/>
    <lineage>
        <taxon>Bacteria</taxon>
        <taxon>Pseudomonadati</taxon>
        <taxon>Pseudomonadota</taxon>
        <taxon>Betaproteobacteria</taxon>
        <taxon>Burkholderiales</taxon>
        <taxon>Alcaligenaceae</taxon>
    </lineage>
</organism>
<dbReference type="InterPro" id="IPR036046">
    <property type="entry name" value="Acylphosphatase-like_dom_sf"/>
</dbReference>
<dbReference type="PROSITE" id="PS51160">
    <property type="entry name" value="ACYLPHOSPHATASE_3"/>
    <property type="match status" value="1"/>
</dbReference>
<dbReference type="InterPro" id="IPR011761">
    <property type="entry name" value="ATP-grasp"/>
</dbReference>
<dbReference type="GO" id="GO:0009432">
    <property type="term" value="P:SOS response"/>
    <property type="evidence" value="ECO:0007669"/>
    <property type="project" value="TreeGrafter"/>
</dbReference>
<dbReference type="Pfam" id="PF00708">
    <property type="entry name" value="Acylphosphatase"/>
    <property type="match status" value="1"/>
</dbReference>
<keyword evidence="1" id="KW-0547">Nucleotide-binding</keyword>
<dbReference type="InterPro" id="IPR001792">
    <property type="entry name" value="Acylphosphatase-like_dom"/>
</dbReference>
<reference evidence="6 7" key="1">
    <citation type="journal article" date="2014" name="Genome Announc.">
        <title>Draft Genome Sequence of Advenella kashmirensis Strain W13003, a Polycyclic Aromatic Hydrocarbon-Degrading Bacterium.</title>
        <authorList>
            <person name="Wang X."/>
            <person name="Jin D."/>
            <person name="Zhou L."/>
            <person name="Wu L."/>
            <person name="An W."/>
            <person name="Zhao L."/>
        </authorList>
    </citation>
    <scope>NUCLEOTIDE SEQUENCE [LARGE SCALE GENOMIC DNA]</scope>
    <source>
        <strain evidence="6 7">W13003</strain>
    </source>
</reference>
<dbReference type="SUPFAM" id="SSF54975">
    <property type="entry name" value="Acylphosphatase/BLUF domain-like"/>
    <property type="match status" value="1"/>
</dbReference>
<keyword evidence="1" id="KW-0067">ATP-binding</keyword>
<evidence type="ECO:0000256" key="2">
    <source>
        <dbReference type="PROSITE-ProRule" id="PRU00520"/>
    </source>
</evidence>
<dbReference type="Pfam" id="PF08443">
    <property type="entry name" value="RimK"/>
    <property type="match status" value="1"/>
</dbReference>
<dbReference type="GO" id="GO:0005737">
    <property type="term" value="C:cytoplasm"/>
    <property type="evidence" value="ECO:0007669"/>
    <property type="project" value="TreeGrafter"/>
</dbReference>
<dbReference type="Proteomes" id="UP000018733">
    <property type="component" value="Unassembled WGS sequence"/>
</dbReference>
<dbReference type="OrthoDB" id="9803907at2"/>
<gene>
    <name evidence="6" type="ORF">W822_04195</name>
</gene>
<dbReference type="RefSeq" id="WP_024003905.1">
    <property type="nucleotide sequence ID" value="NZ_KI650979.1"/>
</dbReference>
<dbReference type="PROSITE" id="PS00150">
    <property type="entry name" value="ACYLPHOSPHATASE_1"/>
    <property type="match status" value="1"/>
</dbReference>
<evidence type="ECO:0000259" key="5">
    <source>
        <dbReference type="PROSITE" id="PS51160"/>
    </source>
</evidence>
<evidence type="ECO:0000313" key="7">
    <source>
        <dbReference type="Proteomes" id="UP000018733"/>
    </source>
</evidence>
<dbReference type="HOGENOM" id="CLU_363963_0_0_4"/>
<dbReference type="EMBL" id="AYXT01000001">
    <property type="protein sequence ID" value="ETF04723.1"/>
    <property type="molecule type" value="Genomic_DNA"/>
</dbReference>
<evidence type="ECO:0000256" key="1">
    <source>
        <dbReference type="PROSITE-ProRule" id="PRU00409"/>
    </source>
</evidence>
<feature type="domain" description="Acylphosphatase-like" evidence="5">
    <location>
        <begin position="678"/>
        <end position="767"/>
    </location>
</feature>
<dbReference type="GO" id="GO:0046872">
    <property type="term" value="F:metal ion binding"/>
    <property type="evidence" value="ECO:0007669"/>
    <property type="project" value="InterPro"/>
</dbReference>
<dbReference type="Gene3D" id="3.30.470.20">
    <property type="entry name" value="ATP-grasp fold, B domain"/>
    <property type="match status" value="2"/>
</dbReference>
<evidence type="ECO:0000313" key="6">
    <source>
        <dbReference type="EMBL" id="ETF04723.1"/>
    </source>
</evidence>
<sequence length="767" mass="86391">MKLFASNIENELLYIKNFAPPTFEQEFKSIDDLLEQDSSIQLHKYTEDIWLLDGAIIKEKNSIPSAYSVIRLTSKNRNYLQDVFNESAFKLSKNKVFKNDDKKNAVDYFHEIVNLGAVTLSPNDPSAIQAVHQINDADEFSRSWDLLAKRHRLLCVENSFSGDPFKLYILRGKLVAAYGVVPAFVIGDGNADIEALVERQNKARAKNVFYEKRKITNISNAIDQSRVPEENEIIRLKRSSDVGKGAMFIDLTKLLAERYALLVQEVDKIFIDGVYIELTCYSNDFLAGPNHHSFVIRNVKFNTADLREIFSCVTMADQIKSLLHEFKTRVPVEIKKSVLSKSAVFENTYLRSATQVAILKEAAYRLGLRIEVLDKELIKFTNCATGRSVRFIAGMSSKTISLARDASNNKYLTKQLLDRAGINTPKGFRMDISQKDEAWKKAKSFQGSVVVKPLDGSGGVGVTTDITTKGDFENAWQICEDLGTKVVLVEENVTGNDYRIIVIGEKVCAVTQRVAAYVEGDGVHTIKELISIKATQRINNPFYRIKHFEENDVMVHFLKKQNKSLTYVPVQGEHVQLLNAVNIGSGGESIDRTDEIHPEWINVAVKARKAILNSFHVGLDVMADSIGRSPHDQKWSIIEVNTNPELGLQLFPGTGHPRDVGATLFREILGENQPRIVCYKVKIFGKVQGVGFRKWFQQLCNLRSLVGYVKNLDDSKVVEAKLIGPDVTVDGVVRESYTGPRNAVVRSIMLEHEKVFEISQYNQLEIL</sequence>
<dbReference type="GO" id="GO:0003998">
    <property type="term" value="F:acylphosphatase activity"/>
    <property type="evidence" value="ECO:0007669"/>
    <property type="project" value="UniProtKB-EC"/>
</dbReference>
<dbReference type="PANTHER" id="PTHR21621:SF0">
    <property type="entry name" value="BETA-CITRYLGLUTAMATE SYNTHASE B-RELATED"/>
    <property type="match status" value="1"/>
</dbReference>
<dbReference type="EC" id="3.6.1.7" evidence="2"/>
<dbReference type="Gene3D" id="3.30.70.100">
    <property type="match status" value="1"/>
</dbReference>
<keyword evidence="7" id="KW-1185">Reference proteome</keyword>
<comment type="caution">
    <text evidence="6">The sequence shown here is derived from an EMBL/GenBank/DDBJ whole genome shotgun (WGS) entry which is preliminary data.</text>
</comment>
<dbReference type="PATRIC" id="fig|1424334.3.peg.844"/>